<dbReference type="EC" id="6.3.2.31" evidence="9"/>
<evidence type="ECO:0000256" key="4">
    <source>
        <dbReference type="ARBA" id="ARBA00022842"/>
    </source>
</evidence>
<dbReference type="SUPFAM" id="SSF144010">
    <property type="entry name" value="CofE-like"/>
    <property type="match status" value="1"/>
</dbReference>
<dbReference type="Gene3D" id="3.30.1330.100">
    <property type="entry name" value="CofE-like"/>
    <property type="match status" value="1"/>
</dbReference>
<evidence type="ECO:0000256" key="3">
    <source>
        <dbReference type="ARBA" id="ARBA00022741"/>
    </source>
</evidence>
<organism evidence="9">
    <name type="scientific">Caldilineaceae bacterium SB0664_bin_27</name>
    <dbReference type="NCBI Taxonomy" id="2605260"/>
    <lineage>
        <taxon>Bacteria</taxon>
        <taxon>Bacillati</taxon>
        <taxon>Chloroflexota</taxon>
        <taxon>Caldilineae</taxon>
        <taxon>Caldilineales</taxon>
        <taxon>Caldilineaceae</taxon>
    </lineage>
</organism>
<sequence length="265" mass="27815">MNGKLSQDPPEQEGIQLLPIPGIPLVRPGDDLAALITEAAGAAGIPLLSGDILVLAQKIVSKAEGRLVRLAEIKPGEEALRLAEKTGKDARVVQAVLDDSNAVVRAREGVLIVEQSSGWVCAHAGLDHSNVAPEEKETVALLPADADASAAALRSRILEATGATVAVLISDSHGRPWKMGTVGVCIGCAGLPALWDQRGLTDLYGYELVASEECIIDELCAAATLVMGQSSEGRPAAIIRGYRRPDVADAPARSIQRPAEKDLFR</sequence>
<dbReference type="GO" id="GO:0046872">
    <property type="term" value="F:metal ion binding"/>
    <property type="evidence" value="ECO:0007669"/>
    <property type="project" value="UniProtKB-KW"/>
</dbReference>
<keyword evidence="3" id="KW-0547">Nucleotide-binding</keyword>
<proteinExistence type="predicted"/>
<reference evidence="9" key="1">
    <citation type="submission" date="2019-09" db="EMBL/GenBank/DDBJ databases">
        <title>Characterisation of the sponge microbiome using genome-centric metagenomics.</title>
        <authorList>
            <person name="Engelberts J.P."/>
            <person name="Robbins S.J."/>
            <person name="De Goeij J.M."/>
            <person name="Aranda M."/>
            <person name="Bell S.C."/>
            <person name="Webster N.S."/>
        </authorList>
    </citation>
    <scope>NUCLEOTIDE SEQUENCE</scope>
    <source>
        <strain evidence="9">SB0664_bin_27</strain>
    </source>
</reference>
<dbReference type="InterPro" id="IPR008225">
    <property type="entry name" value="F420-0_g-glutamyl_ligase"/>
</dbReference>
<evidence type="ECO:0000256" key="6">
    <source>
        <dbReference type="ARBA" id="ARBA00023134"/>
    </source>
</evidence>
<keyword evidence="4" id="KW-0460">Magnesium</keyword>
<evidence type="ECO:0000256" key="5">
    <source>
        <dbReference type="ARBA" id="ARBA00022958"/>
    </source>
</evidence>
<keyword evidence="7" id="KW-0464">Manganese</keyword>
<dbReference type="PANTHER" id="PTHR47917">
    <property type="match status" value="1"/>
</dbReference>
<dbReference type="AlphaFoldDB" id="A0A6B0YXV6"/>
<evidence type="ECO:0000256" key="2">
    <source>
        <dbReference type="ARBA" id="ARBA00022723"/>
    </source>
</evidence>
<dbReference type="GO" id="GO:0005525">
    <property type="term" value="F:GTP binding"/>
    <property type="evidence" value="ECO:0007669"/>
    <property type="project" value="UniProtKB-KW"/>
</dbReference>
<keyword evidence="6" id="KW-0342">GTP-binding</keyword>
<keyword evidence="5" id="KW-0630">Potassium</keyword>
<keyword evidence="1 9" id="KW-0436">Ligase</keyword>
<protein>
    <submittedName>
        <fullName evidence="9">Coenzyme F420-0:L-glutamate ligase</fullName>
        <ecNumber evidence="9">6.3.2.31</ecNumber>
    </submittedName>
</protein>
<dbReference type="GO" id="GO:0052618">
    <property type="term" value="F:coenzyme F420-0:L-glutamate ligase activity"/>
    <property type="evidence" value="ECO:0007669"/>
    <property type="project" value="UniProtKB-EC"/>
</dbReference>
<dbReference type="InterPro" id="IPR002847">
    <property type="entry name" value="F420-0_gamma-glut_ligase-dom"/>
</dbReference>
<gene>
    <name evidence="9" type="primary">cofE</name>
    <name evidence="9" type="ORF">F4Y42_18665</name>
</gene>
<dbReference type="Pfam" id="PF01996">
    <property type="entry name" value="F420_ligase"/>
    <property type="match status" value="1"/>
</dbReference>
<dbReference type="EMBL" id="VXRG01000153">
    <property type="protein sequence ID" value="MXY95467.1"/>
    <property type="molecule type" value="Genomic_DNA"/>
</dbReference>
<keyword evidence="2" id="KW-0479">Metal-binding</keyword>
<evidence type="ECO:0000313" key="9">
    <source>
        <dbReference type="EMBL" id="MXY95467.1"/>
    </source>
</evidence>
<comment type="caution">
    <text evidence="9">The sequence shown here is derived from an EMBL/GenBank/DDBJ whole genome shotgun (WGS) entry which is preliminary data.</text>
</comment>
<evidence type="ECO:0000256" key="7">
    <source>
        <dbReference type="ARBA" id="ARBA00023211"/>
    </source>
</evidence>
<evidence type="ECO:0000259" key="8">
    <source>
        <dbReference type="Pfam" id="PF01996"/>
    </source>
</evidence>
<feature type="domain" description="Coenzyme F420:L-glutamate ligase-like" evidence="8">
    <location>
        <begin position="23"/>
        <end position="241"/>
    </location>
</feature>
<dbReference type="PANTHER" id="PTHR47917:SF1">
    <property type="entry name" value="COENZYME F420:L-GLUTAMATE LIGASE"/>
    <property type="match status" value="1"/>
</dbReference>
<dbReference type="Gene3D" id="3.90.1660.10">
    <property type="entry name" value="CofE-like domain"/>
    <property type="match status" value="1"/>
</dbReference>
<dbReference type="NCBIfam" id="TIGR01916">
    <property type="entry name" value="F420_cofE"/>
    <property type="match status" value="1"/>
</dbReference>
<name>A0A6B0YXV6_9CHLR</name>
<accession>A0A6B0YXV6</accession>
<evidence type="ECO:0000256" key="1">
    <source>
        <dbReference type="ARBA" id="ARBA00022598"/>
    </source>
</evidence>